<dbReference type="EMBL" id="SORI01000027">
    <property type="protein sequence ID" value="TDY54544.1"/>
    <property type="molecule type" value="Genomic_DNA"/>
</dbReference>
<evidence type="ECO:0008006" key="3">
    <source>
        <dbReference type="Google" id="ProtNLM"/>
    </source>
</evidence>
<proteinExistence type="predicted"/>
<accession>A0A4R8M145</accession>
<dbReference type="AlphaFoldDB" id="A0A4R8M145"/>
<evidence type="ECO:0000313" key="2">
    <source>
        <dbReference type="Proteomes" id="UP000295066"/>
    </source>
</evidence>
<sequence>AKTRNCGSRATTLAMVFKLAQSAEKRWRKLKGYELLGEVITGVIFKDGIRVSDQSDRSAA</sequence>
<gene>
    <name evidence="1" type="ORF">C8D99_12722</name>
</gene>
<reference evidence="1 2" key="1">
    <citation type="submission" date="2019-03" db="EMBL/GenBank/DDBJ databases">
        <title>Genomic Encyclopedia of Type Strains, Phase IV (KMG-IV): sequencing the most valuable type-strain genomes for metagenomic binning, comparative biology and taxonomic classification.</title>
        <authorList>
            <person name="Goeker M."/>
        </authorList>
    </citation>
    <scope>NUCLEOTIDE SEQUENCE [LARGE SCALE GENOMIC DNA]</scope>
    <source>
        <strain evidence="1 2">DSM 25964</strain>
    </source>
</reference>
<comment type="caution">
    <text evidence="1">The sequence shown here is derived from an EMBL/GenBank/DDBJ whole genome shotgun (WGS) entry which is preliminary data.</text>
</comment>
<protein>
    <recommendedName>
        <fullName evidence="3">Mutator family transposase</fullName>
    </recommendedName>
</protein>
<name>A0A4R8M145_9BACT</name>
<evidence type="ECO:0000313" key="1">
    <source>
        <dbReference type="EMBL" id="TDY54544.1"/>
    </source>
</evidence>
<keyword evidence="2" id="KW-1185">Reference proteome</keyword>
<dbReference type="Proteomes" id="UP000295066">
    <property type="component" value="Unassembled WGS sequence"/>
</dbReference>
<organism evidence="1 2">
    <name type="scientific">Aminivibrio pyruvatiphilus</name>
    <dbReference type="NCBI Taxonomy" id="1005740"/>
    <lineage>
        <taxon>Bacteria</taxon>
        <taxon>Thermotogati</taxon>
        <taxon>Synergistota</taxon>
        <taxon>Synergistia</taxon>
        <taxon>Synergistales</taxon>
        <taxon>Aminobacteriaceae</taxon>
        <taxon>Aminivibrio</taxon>
    </lineage>
</organism>
<feature type="non-terminal residue" evidence="1">
    <location>
        <position position="1"/>
    </location>
</feature>